<dbReference type="PANTHER" id="PTHR46494">
    <property type="entry name" value="CORA FAMILY METAL ION TRANSPORTER (EUROFUNG)"/>
    <property type="match status" value="1"/>
</dbReference>
<evidence type="ECO:0000256" key="5">
    <source>
        <dbReference type="ARBA" id="ARBA00022692"/>
    </source>
</evidence>
<keyword evidence="8" id="KW-0406">Ion transport</keyword>
<dbReference type="GO" id="GO:0050897">
    <property type="term" value="F:cobalt ion binding"/>
    <property type="evidence" value="ECO:0007669"/>
    <property type="project" value="TreeGrafter"/>
</dbReference>
<evidence type="ECO:0000256" key="1">
    <source>
        <dbReference type="ARBA" id="ARBA00004651"/>
    </source>
</evidence>
<evidence type="ECO:0000256" key="9">
    <source>
        <dbReference type="SAM" id="Coils"/>
    </source>
</evidence>
<dbReference type="GO" id="GO:0005886">
    <property type="term" value="C:plasma membrane"/>
    <property type="evidence" value="ECO:0007669"/>
    <property type="project" value="UniProtKB-SubCell"/>
</dbReference>
<keyword evidence="4 8" id="KW-1003">Cell membrane</keyword>
<dbReference type="Gene3D" id="3.30.460.20">
    <property type="entry name" value="CorA soluble domain-like"/>
    <property type="match status" value="1"/>
</dbReference>
<dbReference type="EMBL" id="JACLCP010000004">
    <property type="protein sequence ID" value="MBC2846212.1"/>
    <property type="molecule type" value="Genomic_DNA"/>
</dbReference>
<evidence type="ECO:0000256" key="2">
    <source>
        <dbReference type="ARBA" id="ARBA00009765"/>
    </source>
</evidence>
<dbReference type="GO" id="GO:0000287">
    <property type="term" value="F:magnesium ion binding"/>
    <property type="evidence" value="ECO:0007669"/>
    <property type="project" value="TreeGrafter"/>
</dbReference>
<evidence type="ECO:0000313" key="11">
    <source>
        <dbReference type="Proteomes" id="UP000533900"/>
    </source>
</evidence>
<comment type="function">
    <text evidence="8">Mediates influx of magnesium ions.</text>
</comment>
<keyword evidence="9" id="KW-0175">Coiled coil</keyword>
<reference evidence="10" key="1">
    <citation type="submission" date="2020-08" db="EMBL/GenBank/DDBJ databases">
        <title>Winogradskyella ouciana sp. nov., isolated from the hadal seawater of the Mariana Trench.</title>
        <authorList>
            <person name="He X."/>
        </authorList>
    </citation>
    <scope>NUCLEOTIDE SEQUENCE [LARGE SCALE GENOMIC DNA]</scope>
    <source>
        <strain evidence="10">KCTC 52348</strain>
    </source>
</reference>
<dbReference type="InterPro" id="IPR045861">
    <property type="entry name" value="CorA_cytoplasmic_dom"/>
</dbReference>
<feature type="transmembrane region" description="Helical" evidence="8">
    <location>
        <begin position="334"/>
        <end position="354"/>
    </location>
</feature>
<proteinExistence type="inferred from homology"/>
<dbReference type="NCBIfam" id="TIGR00383">
    <property type="entry name" value="corA"/>
    <property type="match status" value="1"/>
</dbReference>
<keyword evidence="8" id="KW-0460">Magnesium</keyword>
<dbReference type="Proteomes" id="UP000533900">
    <property type="component" value="Unassembled WGS sequence"/>
</dbReference>
<dbReference type="GO" id="GO:0015087">
    <property type="term" value="F:cobalt ion transmembrane transporter activity"/>
    <property type="evidence" value="ECO:0007669"/>
    <property type="project" value="UniProtKB-UniRule"/>
</dbReference>
<evidence type="ECO:0000256" key="7">
    <source>
        <dbReference type="ARBA" id="ARBA00023136"/>
    </source>
</evidence>
<evidence type="ECO:0000256" key="4">
    <source>
        <dbReference type="ARBA" id="ARBA00022475"/>
    </source>
</evidence>
<dbReference type="RefSeq" id="WP_185789917.1">
    <property type="nucleotide sequence ID" value="NZ_JACLCP010000004.1"/>
</dbReference>
<evidence type="ECO:0000256" key="6">
    <source>
        <dbReference type="ARBA" id="ARBA00022989"/>
    </source>
</evidence>
<feature type="coiled-coil region" evidence="9">
    <location>
        <begin position="186"/>
        <end position="233"/>
    </location>
</feature>
<evidence type="ECO:0000313" key="10">
    <source>
        <dbReference type="EMBL" id="MBC2846212.1"/>
    </source>
</evidence>
<keyword evidence="11" id="KW-1185">Reference proteome</keyword>
<dbReference type="Pfam" id="PF01544">
    <property type="entry name" value="CorA"/>
    <property type="match status" value="1"/>
</dbReference>
<dbReference type="SUPFAM" id="SSF143865">
    <property type="entry name" value="CorA soluble domain-like"/>
    <property type="match status" value="1"/>
</dbReference>
<dbReference type="Gene3D" id="1.20.58.340">
    <property type="entry name" value="Magnesium transport protein CorA, transmembrane region"/>
    <property type="match status" value="2"/>
</dbReference>
<name>A0A842ISS3_9FLAO</name>
<dbReference type="InterPro" id="IPR045863">
    <property type="entry name" value="CorA_TM1_TM2"/>
</dbReference>
<dbReference type="CDD" id="cd12828">
    <property type="entry name" value="TmCorA-like_1"/>
    <property type="match status" value="1"/>
</dbReference>
<keyword evidence="3 8" id="KW-0813">Transport</keyword>
<comment type="subcellular location">
    <subcellularLocation>
        <location evidence="1">Cell membrane</location>
        <topology evidence="1">Multi-pass membrane protein</topology>
    </subcellularLocation>
    <subcellularLocation>
        <location evidence="8">Membrane</location>
        <topology evidence="8">Multi-pass membrane protein</topology>
    </subcellularLocation>
</comment>
<feature type="transmembrane region" description="Helical" evidence="8">
    <location>
        <begin position="302"/>
        <end position="322"/>
    </location>
</feature>
<gene>
    <name evidence="8 10" type="primary">corA</name>
    <name evidence="10" type="ORF">H7F21_13980</name>
</gene>
<sequence>MVRKSAKKKRTEEYKKHIGQVPGTLVYTGKKSDKDFHLECFDYTKENIEESILLNIEDVINYKDTDSVTWINVDGLKHTDKIEAIGKQYDLHPLVLEDIVNTTQRPKIDIYDDYLFVVLKMLYYDDKENIVIEQVCLVLGKNYVLTFQESEGDVFGHIRDRLRYANGRIRGLKSDYLMYALIDAVVDNYFSIIETLGNKIEDLETELFTGNAREDINVEVQQLKREILKVRRAIFPLREIISRIEKGEHRLIYKRTITYYRDVYDHLIQVSENIDIYREMIWSLMDMYMTTISNKMNEVMKVLTIMSSIFIPLTFLAGLYGMNFKYIPELEYRYGYFVLLGVMLLMFVGLLFYFKRKKWLR</sequence>
<dbReference type="InterPro" id="IPR004488">
    <property type="entry name" value="Mg/Co-transport_prot_CorA"/>
</dbReference>
<evidence type="ECO:0000256" key="8">
    <source>
        <dbReference type="RuleBase" id="RU362010"/>
    </source>
</evidence>
<protein>
    <recommendedName>
        <fullName evidence="8">Magnesium transport protein CorA</fullName>
    </recommendedName>
</protein>
<keyword evidence="6 8" id="KW-1133">Transmembrane helix</keyword>
<keyword evidence="5 8" id="KW-0812">Transmembrane</keyword>
<dbReference type="SUPFAM" id="SSF144083">
    <property type="entry name" value="Magnesium transport protein CorA, transmembrane region"/>
    <property type="match status" value="1"/>
</dbReference>
<dbReference type="FunFam" id="1.20.58.340:FF:000012">
    <property type="entry name" value="Magnesium transport protein CorA"/>
    <property type="match status" value="1"/>
</dbReference>
<dbReference type="PANTHER" id="PTHR46494:SF1">
    <property type="entry name" value="CORA FAMILY METAL ION TRANSPORTER (EUROFUNG)"/>
    <property type="match status" value="1"/>
</dbReference>
<dbReference type="GO" id="GO:0015095">
    <property type="term" value="F:magnesium ion transmembrane transporter activity"/>
    <property type="evidence" value="ECO:0007669"/>
    <property type="project" value="UniProtKB-UniRule"/>
</dbReference>
<accession>A0A842ISS3</accession>
<dbReference type="InterPro" id="IPR002523">
    <property type="entry name" value="MgTranspt_CorA/ZnTranspt_ZntB"/>
</dbReference>
<keyword evidence="7 8" id="KW-0472">Membrane</keyword>
<comment type="caution">
    <text evidence="10">The sequence shown here is derived from an EMBL/GenBank/DDBJ whole genome shotgun (WGS) entry which is preliminary data.</text>
</comment>
<evidence type="ECO:0000256" key="3">
    <source>
        <dbReference type="ARBA" id="ARBA00022448"/>
    </source>
</evidence>
<organism evidence="10 11">
    <name type="scientific">Winogradskyella flava</name>
    <dbReference type="NCBI Taxonomy" id="1884876"/>
    <lineage>
        <taxon>Bacteria</taxon>
        <taxon>Pseudomonadati</taxon>
        <taxon>Bacteroidota</taxon>
        <taxon>Flavobacteriia</taxon>
        <taxon>Flavobacteriales</taxon>
        <taxon>Flavobacteriaceae</taxon>
        <taxon>Winogradskyella</taxon>
    </lineage>
</organism>
<comment type="similarity">
    <text evidence="2 8">Belongs to the CorA metal ion transporter (MIT) (TC 1.A.35) family.</text>
</comment>
<dbReference type="AlphaFoldDB" id="A0A842ISS3"/>